<dbReference type="EMBL" id="MHSL01000003">
    <property type="protein sequence ID" value="OHA44398.1"/>
    <property type="molecule type" value="Genomic_DNA"/>
</dbReference>
<dbReference type="STRING" id="1802333.A3G03_01535"/>
<comment type="caution">
    <text evidence="1">The sequence shown here is derived from an EMBL/GenBank/DDBJ whole genome shotgun (WGS) entry which is preliminary data.</text>
</comment>
<evidence type="ECO:0000313" key="2">
    <source>
        <dbReference type="Proteomes" id="UP000176355"/>
    </source>
</evidence>
<proteinExistence type="predicted"/>
<organism evidence="1 2">
    <name type="scientific">Candidatus Taylorbacteria bacterium RIFCSPLOWO2_12_FULL_44_15c</name>
    <dbReference type="NCBI Taxonomy" id="1802333"/>
    <lineage>
        <taxon>Bacteria</taxon>
        <taxon>Candidatus Tayloriibacteriota</taxon>
    </lineage>
</organism>
<name>A0A1G2P7U3_9BACT</name>
<gene>
    <name evidence="1" type="ORF">A3G03_01535</name>
</gene>
<sequence>MRKDKENAINLRRFGKSYNEIKAELGVPKSTLSDWFKDQKWSNDLAKNLAEKVKEQSKIRLIKLDKIRGEHLKKLYREAEIEAEAEFKKLKYHPLFIAALMIYWGEGNKLSRNRCCVANTEPLMIKIFYQFLKNICGLSTPRIKAWILYYPDLNEKVCKDYWCQNCGLKYEDFNKSIKIIGKHKTRKLSFGVCNLGVSSSYLKHKILRWIDLLAHDLADEKYIAGVV</sequence>
<dbReference type="Proteomes" id="UP000176355">
    <property type="component" value="Unassembled WGS sequence"/>
</dbReference>
<reference evidence="1 2" key="1">
    <citation type="journal article" date="2016" name="Nat. Commun.">
        <title>Thousands of microbial genomes shed light on interconnected biogeochemical processes in an aquifer system.</title>
        <authorList>
            <person name="Anantharaman K."/>
            <person name="Brown C.T."/>
            <person name="Hug L.A."/>
            <person name="Sharon I."/>
            <person name="Castelle C.J."/>
            <person name="Probst A.J."/>
            <person name="Thomas B.C."/>
            <person name="Singh A."/>
            <person name="Wilkins M.J."/>
            <person name="Karaoz U."/>
            <person name="Brodie E.L."/>
            <person name="Williams K.H."/>
            <person name="Hubbard S.S."/>
            <person name="Banfield J.F."/>
        </authorList>
    </citation>
    <scope>NUCLEOTIDE SEQUENCE [LARGE SCALE GENOMIC DNA]</scope>
</reference>
<accession>A0A1G2P7U3</accession>
<protein>
    <submittedName>
        <fullName evidence="1">Uncharacterized protein</fullName>
    </submittedName>
</protein>
<dbReference type="AlphaFoldDB" id="A0A1G2P7U3"/>
<evidence type="ECO:0000313" key="1">
    <source>
        <dbReference type="EMBL" id="OHA44398.1"/>
    </source>
</evidence>
<dbReference type="Gene3D" id="1.10.10.60">
    <property type="entry name" value="Homeodomain-like"/>
    <property type="match status" value="1"/>
</dbReference>